<evidence type="ECO:0000259" key="4">
    <source>
        <dbReference type="PROSITE" id="PS51211"/>
    </source>
</evidence>
<reference evidence="5" key="1">
    <citation type="submission" date="2014-12" db="EMBL/GenBank/DDBJ databases">
        <title>Insight into the proteome of Arion vulgaris.</title>
        <authorList>
            <person name="Aradska J."/>
            <person name="Bulat T."/>
            <person name="Smidak R."/>
            <person name="Sarate P."/>
            <person name="Gangsoo J."/>
            <person name="Sialana F."/>
            <person name="Bilban M."/>
            <person name="Lubec G."/>
        </authorList>
    </citation>
    <scope>NUCLEOTIDE SEQUENCE</scope>
    <source>
        <tissue evidence="5">Skin</tissue>
    </source>
</reference>
<evidence type="ECO:0000313" key="5">
    <source>
        <dbReference type="EMBL" id="CEK94630.1"/>
    </source>
</evidence>
<dbReference type="Gene3D" id="1.25.10.20">
    <property type="entry name" value="Vitellinogen, superhelical"/>
    <property type="match status" value="1"/>
</dbReference>
<keyword evidence="2" id="KW-0325">Glycoprotein</keyword>
<accession>A0A0B7BR42</accession>
<dbReference type="PANTHER" id="PTHR23345">
    <property type="entry name" value="VITELLOGENIN-RELATED"/>
    <property type="match status" value="1"/>
</dbReference>
<feature type="non-terminal residue" evidence="5">
    <location>
        <position position="450"/>
    </location>
</feature>
<dbReference type="InterPro" id="IPR015819">
    <property type="entry name" value="Lipid_transp_b-sht_shell"/>
</dbReference>
<dbReference type="GO" id="GO:0005319">
    <property type="term" value="F:lipid transporter activity"/>
    <property type="evidence" value="ECO:0007669"/>
    <property type="project" value="InterPro"/>
</dbReference>
<evidence type="ECO:0000256" key="2">
    <source>
        <dbReference type="ARBA" id="ARBA00023180"/>
    </source>
</evidence>
<keyword evidence="1" id="KW-1015">Disulfide bond</keyword>
<dbReference type="SUPFAM" id="SSF56968">
    <property type="entry name" value="Lipovitellin-phosvitin complex, beta-sheet shell regions"/>
    <property type="match status" value="1"/>
</dbReference>
<dbReference type="InterPro" id="IPR015255">
    <property type="entry name" value="Vitellinogen_open_b-sht"/>
</dbReference>
<name>A0A0B7BR42_9EUPU</name>
<dbReference type="InterPro" id="IPR001747">
    <property type="entry name" value="Vitellogenin_N"/>
</dbReference>
<proteinExistence type="predicted"/>
<dbReference type="SUPFAM" id="SSF48431">
    <property type="entry name" value="Lipovitellin-phosvitin complex, superhelical domain"/>
    <property type="match status" value="1"/>
</dbReference>
<protein>
    <recommendedName>
        <fullName evidence="4">Vitellogenin domain-containing protein</fullName>
    </recommendedName>
</protein>
<dbReference type="Pfam" id="PF09172">
    <property type="entry name" value="Vit_open_b-sht"/>
    <property type="match status" value="1"/>
</dbReference>
<dbReference type="InterPro" id="IPR011030">
    <property type="entry name" value="Lipovitellin_superhlx_dom"/>
</dbReference>
<feature type="non-terminal residue" evidence="5">
    <location>
        <position position="1"/>
    </location>
</feature>
<evidence type="ECO:0000256" key="3">
    <source>
        <dbReference type="PROSITE-ProRule" id="PRU00557"/>
    </source>
</evidence>
<comment type="caution">
    <text evidence="3">Lacks conserved residue(s) required for the propagation of feature annotation.</text>
</comment>
<dbReference type="EMBL" id="HACG01047765">
    <property type="protein sequence ID" value="CEK94630.1"/>
    <property type="molecule type" value="Transcribed_RNA"/>
</dbReference>
<dbReference type="InterPro" id="IPR050733">
    <property type="entry name" value="Vitellogenin/Apolipophorin"/>
</dbReference>
<gene>
    <name evidence="5" type="primary">ORF201903</name>
</gene>
<dbReference type="GO" id="GO:0045735">
    <property type="term" value="F:nutrient reservoir activity"/>
    <property type="evidence" value="ECO:0007669"/>
    <property type="project" value="UniProtKB-KW"/>
</dbReference>
<sequence length="450" mass="49294">KGLNKLELEQEYKLVKDKIICPKNVRTMKFFMDALPMAGTEGAVSLLTTLINTKQVDGILAISWLTSLTLIQKPTSSIVEDGLKLLQGPLSSDALLPVSAVVNKYCQTVSSCESDHVVRQVVNVLRSKVPKSCSVDEKNLKDVLLTLRAIGNIGQSLLTSTLDTCISSSTTPLEVKVAAADAYRRMPCDNSFSQKDSAVWTVLQDPSQDSELRITSYLSVMRCPDDNTLSEISQLLDKETDDDLGGFIYSHIKNLKDTSDPLKQDIVKAINKYTFKEFELNLLKYSSNHEASVLINRLNLGFTADSNIIMGSKSPLPRSAMLNLTVDLFGNSVNLLEIGGRVEGLEILVEKLLGPTGYLPVKIEKGKLDDVKASVYARVFGNELFYEHLKGTQSLHGPAKMPNLLDILISIANRQAVAYTYSEQLLDVALTVPTIAGLPLEITVNGSVNL</sequence>
<dbReference type="InterPro" id="IPR015817">
    <property type="entry name" value="Vitellinogen_open_b-sht_sub1"/>
</dbReference>
<dbReference type="SMART" id="SM01169">
    <property type="entry name" value="DUF1943"/>
    <property type="match status" value="1"/>
</dbReference>
<dbReference type="AlphaFoldDB" id="A0A0B7BR42"/>
<dbReference type="Gene3D" id="2.20.50.20">
    <property type="entry name" value="Lipovitellin. Chain A, domain 3"/>
    <property type="match status" value="1"/>
</dbReference>
<dbReference type="Pfam" id="PF01347">
    <property type="entry name" value="Vitellogenin_N"/>
    <property type="match status" value="1"/>
</dbReference>
<organism evidence="5">
    <name type="scientific">Arion vulgaris</name>
    <dbReference type="NCBI Taxonomy" id="1028688"/>
    <lineage>
        <taxon>Eukaryota</taxon>
        <taxon>Metazoa</taxon>
        <taxon>Spiralia</taxon>
        <taxon>Lophotrochozoa</taxon>
        <taxon>Mollusca</taxon>
        <taxon>Gastropoda</taxon>
        <taxon>Heterobranchia</taxon>
        <taxon>Euthyneura</taxon>
        <taxon>Panpulmonata</taxon>
        <taxon>Eupulmonata</taxon>
        <taxon>Stylommatophora</taxon>
        <taxon>Helicina</taxon>
        <taxon>Arionoidea</taxon>
        <taxon>Arionidae</taxon>
        <taxon>Arion</taxon>
    </lineage>
</organism>
<dbReference type="PROSITE" id="PS51211">
    <property type="entry name" value="VITELLOGENIN"/>
    <property type="match status" value="1"/>
</dbReference>
<evidence type="ECO:0000256" key="1">
    <source>
        <dbReference type="ARBA" id="ARBA00023157"/>
    </source>
</evidence>
<feature type="domain" description="Vitellogenin" evidence="4">
    <location>
        <begin position="1"/>
        <end position="320"/>
    </location>
</feature>
<dbReference type="PANTHER" id="PTHR23345:SF15">
    <property type="entry name" value="VITELLOGENIN 1-RELATED"/>
    <property type="match status" value="1"/>
</dbReference>